<accession>A0ABY5WPG4</accession>
<evidence type="ECO:0000313" key="1">
    <source>
        <dbReference type="EMBL" id="UWQ43377.1"/>
    </source>
</evidence>
<evidence type="ECO:0008006" key="3">
    <source>
        <dbReference type="Google" id="ProtNLM"/>
    </source>
</evidence>
<reference evidence="1" key="1">
    <citation type="submission" date="2021-08" db="EMBL/GenBank/DDBJ databases">
        <authorList>
            <person name="Nwanade C."/>
            <person name="Wang M."/>
            <person name="Masoudi A."/>
            <person name="Yu Z."/>
            <person name="Liu J."/>
        </authorList>
    </citation>
    <scope>NUCLEOTIDE SEQUENCE</scope>
    <source>
        <strain evidence="1">S166</strain>
    </source>
</reference>
<dbReference type="Proteomes" id="UP001058514">
    <property type="component" value="Chromosome"/>
</dbReference>
<evidence type="ECO:0000313" key="2">
    <source>
        <dbReference type="Proteomes" id="UP001058514"/>
    </source>
</evidence>
<keyword evidence="2" id="KW-1185">Reference proteome</keyword>
<organism evidence="1 2">
    <name type="scientific">Leisingera aquaemixtae</name>
    <dbReference type="NCBI Taxonomy" id="1396826"/>
    <lineage>
        <taxon>Bacteria</taxon>
        <taxon>Pseudomonadati</taxon>
        <taxon>Pseudomonadota</taxon>
        <taxon>Alphaproteobacteria</taxon>
        <taxon>Rhodobacterales</taxon>
        <taxon>Roseobacteraceae</taxon>
        <taxon>Leisingera</taxon>
    </lineage>
</organism>
<proteinExistence type="predicted"/>
<dbReference type="EMBL" id="CP081051">
    <property type="protein sequence ID" value="UWQ43377.1"/>
    <property type="molecule type" value="Genomic_DNA"/>
</dbReference>
<protein>
    <recommendedName>
        <fullName evidence="3">Integrating conjugative element relaxase, PFGI-1 class</fullName>
    </recommendedName>
</protein>
<name>A0ABY5WPG4_9RHOB</name>
<gene>
    <name evidence="1" type="ORF">K3718_09980</name>
</gene>
<sequence>MNWGTLVPEGLGALRRQQDLGLAAAVRYFNDAAVPGLGALWFPAPLVWSVLAVSLAEDAGRSALPIGNAIEALAMLQCAKESNPRLRGSRKLQNVEDVSFKNLSRRGVYVVQPFRMGMVQPLVALGFVHGSRYGAFRLAGAGQRMLNLPEVSRWRQALSAWVKGAKPGKDLAGLSPLAALPQSVCKLIKARTLEGAGADDQAAARRRALVQLGKGPSASALKSEEPLPGLTIEHWRDLRAGAALVELRDLGLEVLRGVEDVLRKRADDALKPRIAPDEMPETVLARVSVLRARVEENLPRLESVGETDSLRYAQDCLNAPRDVILRLAERDGSVICLRDGQLMPGPAAGDLRPDHASVNGDMITPAAQAEEFAPQLYRLRNLHCLMEELVGRPNPASPDFPSRRASL</sequence>